<evidence type="ECO:0000256" key="12">
    <source>
        <dbReference type="RuleBase" id="RU003357"/>
    </source>
</evidence>
<evidence type="ECO:0000313" key="17">
    <source>
        <dbReference type="Proteomes" id="UP001216510"/>
    </source>
</evidence>
<evidence type="ECO:0000256" key="7">
    <source>
        <dbReference type="ARBA" id="ARBA00023077"/>
    </source>
</evidence>
<comment type="similarity">
    <text evidence="2 11 12">Belongs to the TonB-dependent receptor family.</text>
</comment>
<dbReference type="PANTHER" id="PTHR30069:SF29">
    <property type="entry name" value="HEMOGLOBIN AND HEMOGLOBIN-HAPTOGLOBIN-BINDING PROTEIN 1-RELATED"/>
    <property type="match status" value="1"/>
</dbReference>
<dbReference type="Gene3D" id="2.40.170.20">
    <property type="entry name" value="TonB-dependent receptor, beta-barrel domain"/>
    <property type="match status" value="1"/>
</dbReference>
<organism evidence="16 17">
    <name type="scientific">Pseudoduganella chitinolytica</name>
    <dbReference type="NCBI Taxonomy" id="34070"/>
    <lineage>
        <taxon>Bacteria</taxon>
        <taxon>Pseudomonadati</taxon>
        <taxon>Pseudomonadota</taxon>
        <taxon>Betaproteobacteria</taxon>
        <taxon>Burkholderiales</taxon>
        <taxon>Oxalobacteraceae</taxon>
        <taxon>Telluria group</taxon>
        <taxon>Pseudoduganella</taxon>
    </lineage>
</organism>
<evidence type="ECO:0000256" key="8">
    <source>
        <dbReference type="ARBA" id="ARBA00023136"/>
    </source>
</evidence>
<dbReference type="EMBL" id="CP119083">
    <property type="protein sequence ID" value="WEF30824.1"/>
    <property type="molecule type" value="Genomic_DNA"/>
</dbReference>
<dbReference type="Pfam" id="PF07715">
    <property type="entry name" value="Plug"/>
    <property type="match status" value="1"/>
</dbReference>
<dbReference type="InterPro" id="IPR000531">
    <property type="entry name" value="Beta-barrel_TonB"/>
</dbReference>
<proteinExistence type="inferred from homology"/>
<evidence type="ECO:0000256" key="10">
    <source>
        <dbReference type="ARBA" id="ARBA00023237"/>
    </source>
</evidence>
<reference evidence="16 17" key="1">
    <citation type="submission" date="2023-02" db="EMBL/GenBank/DDBJ databases">
        <title>Gemone sequence of Telluria chitinolytica ACM 3522T.</title>
        <authorList>
            <person name="Frediansyah A."/>
            <person name="Miess H."/>
            <person name="Gross H."/>
        </authorList>
    </citation>
    <scope>NUCLEOTIDE SEQUENCE [LARGE SCALE GENOMIC DNA]</scope>
    <source>
        <strain evidence="16 17">ACM 3522</strain>
    </source>
</reference>
<keyword evidence="6" id="KW-0732">Signal</keyword>
<keyword evidence="4 11" id="KW-1134">Transmembrane beta strand</keyword>
<keyword evidence="10 11" id="KW-0998">Cell outer membrane</keyword>
<evidence type="ECO:0000256" key="5">
    <source>
        <dbReference type="ARBA" id="ARBA00022692"/>
    </source>
</evidence>
<keyword evidence="8 11" id="KW-0472">Membrane</keyword>
<dbReference type="SUPFAM" id="SSF56935">
    <property type="entry name" value="Porins"/>
    <property type="match status" value="1"/>
</dbReference>
<dbReference type="Gene3D" id="2.170.130.10">
    <property type="entry name" value="TonB-dependent receptor, plug domain"/>
    <property type="match status" value="1"/>
</dbReference>
<keyword evidence="9 16" id="KW-0675">Receptor</keyword>
<evidence type="ECO:0000313" key="16">
    <source>
        <dbReference type="EMBL" id="WEF30824.1"/>
    </source>
</evidence>
<dbReference type="InterPro" id="IPR039426">
    <property type="entry name" value="TonB-dep_rcpt-like"/>
</dbReference>
<feature type="region of interest" description="Disordered" evidence="13">
    <location>
        <begin position="230"/>
        <end position="251"/>
    </location>
</feature>
<keyword evidence="5 11" id="KW-0812">Transmembrane</keyword>
<dbReference type="Pfam" id="PF00593">
    <property type="entry name" value="TonB_dep_Rec_b-barrel"/>
    <property type="match status" value="1"/>
</dbReference>
<evidence type="ECO:0000259" key="14">
    <source>
        <dbReference type="Pfam" id="PF00593"/>
    </source>
</evidence>
<keyword evidence="7 12" id="KW-0798">TonB box</keyword>
<feature type="domain" description="TonB-dependent receptor-like beta-barrel" evidence="14">
    <location>
        <begin position="237"/>
        <end position="638"/>
    </location>
</feature>
<evidence type="ECO:0000256" key="2">
    <source>
        <dbReference type="ARBA" id="ARBA00009810"/>
    </source>
</evidence>
<dbReference type="PROSITE" id="PS52016">
    <property type="entry name" value="TONB_DEPENDENT_REC_3"/>
    <property type="match status" value="1"/>
</dbReference>
<evidence type="ECO:0000256" key="9">
    <source>
        <dbReference type="ARBA" id="ARBA00023170"/>
    </source>
</evidence>
<keyword evidence="3 11" id="KW-0813">Transport</keyword>
<evidence type="ECO:0000256" key="13">
    <source>
        <dbReference type="SAM" id="MobiDB-lite"/>
    </source>
</evidence>
<evidence type="ECO:0000256" key="11">
    <source>
        <dbReference type="PROSITE-ProRule" id="PRU01360"/>
    </source>
</evidence>
<dbReference type="RefSeq" id="WP_277413616.1">
    <property type="nucleotide sequence ID" value="NZ_CP119083.1"/>
</dbReference>
<dbReference type="InterPro" id="IPR012910">
    <property type="entry name" value="Plug_dom"/>
</dbReference>
<accession>A0ABY8B4F0</accession>
<sequence>MQSVTVSGSTALRQNDTAGKVIVAREELLRYGDGGLAGALARLPGLSVGADGIRMRGLAAGYTQILVNGEPVAPGFALDSLAPDLVERIEILRTTSAEYSAQAMAGTLNIVLRKAVRGPQRDVKLAMAHDQHAWSPGITVQLADRDDGRAWIVAAALTRTRSGGMPLTAGRDTGPDGAVLASRETEEVYAGRADKASIAPRVTWTLANGDTLAWQGLLDVTRTVNAGTASESAIAGAPSRSPLSRFDASATERTARGDVTWTHRMDAVQLTAKATGNSSRRRGDYLFQGTDTERRPSLRRHVASTVRDDSAGSSGKLLVPLWPGHAVGFGWDGSYTRRAETRLQHDTVPTDALLDQAYTAGVSRVALYAQDEWDIGPHWQAYLGLRWEGLDTAIRGHGMARTGSRASVFSPVANLLWKVPGRGQWRLALARTYKAPLTRNLVPRRYTINNDNGPANPDVEGNPALRPELAWGVDAGWESTFAGRGVASVNAYGRRIGDVTVQRLFRSGPAWVSTLDNGGRASAHGIEADVKVPLAGLAGALPDVDLRFSANRNWSRVDAVPGPNNRLADQTALTVNAGVDYRGPGGWSAGIDYRYQGGATTRTTALLSGDTGPARTLDTYLAWNGGRRGKLRLGLANLLHRDTRAGRYYAGADGGSSRVTVTPATTALRIQFDYPLAPPG</sequence>
<dbReference type="Proteomes" id="UP001216510">
    <property type="component" value="Chromosome"/>
</dbReference>
<protein>
    <submittedName>
        <fullName evidence="16">TonB-dependent receptor</fullName>
    </submittedName>
</protein>
<gene>
    <name evidence="16" type="ORF">PX653_15220</name>
</gene>
<feature type="domain" description="TonB-dependent receptor plug" evidence="15">
    <location>
        <begin position="15"/>
        <end position="107"/>
    </location>
</feature>
<dbReference type="PANTHER" id="PTHR30069">
    <property type="entry name" value="TONB-DEPENDENT OUTER MEMBRANE RECEPTOR"/>
    <property type="match status" value="1"/>
</dbReference>
<dbReference type="InterPro" id="IPR037066">
    <property type="entry name" value="Plug_dom_sf"/>
</dbReference>
<evidence type="ECO:0000256" key="3">
    <source>
        <dbReference type="ARBA" id="ARBA00022448"/>
    </source>
</evidence>
<name>A0ABY8B4F0_9BURK</name>
<evidence type="ECO:0000256" key="4">
    <source>
        <dbReference type="ARBA" id="ARBA00022452"/>
    </source>
</evidence>
<keyword evidence="17" id="KW-1185">Reference proteome</keyword>
<comment type="subcellular location">
    <subcellularLocation>
        <location evidence="1 11">Cell outer membrane</location>
        <topology evidence="1 11">Multi-pass membrane protein</topology>
    </subcellularLocation>
</comment>
<dbReference type="InterPro" id="IPR036942">
    <property type="entry name" value="Beta-barrel_TonB_sf"/>
</dbReference>
<evidence type="ECO:0000256" key="1">
    <source>
        <dbReference type="ARBA" id="ARBA00004571"/>
    </source>
</evidence>
<evidence type="ECO:0000256" key="6">
    <source>
        <dbReference type="ARBA" id="ARBA00022729"/>
    </source>
</evidence>
<evidence type="ECO:0000259" key="15">
    <source>
        <dbReference type="Pfam" id="PF07715"/>
    </source>
</evidence>